<keyword evidence="1" id="KW-0472">Membrane</keyword>
<keyword evidence="1" id="KW-1133">Transmembrane helix</keyword>
<dbReference type="STRING" id="1802737.A2832_02090"/>
<comment type="caution">
    <text evidence="2">The sequence shown here is derived from an EMBL/GenBank/DDBJ whole genome shotgun (WGS) entry which is preliminary data.</text>
</comment>
<accession>A0A1G2SY28</accession>
<name>A0A1G2SY28_9BACT</name>
<organism evidence="2 3">
    <name type="scientific">Candidatus Zambryskibacteria bacterium RIFCSPHIGHO2_01_FULL_44_22b</name>
    <dbReference type="NCBI Taxonomy" id="1802737"/>
    <lineage>
        <taxon>Bacteria</taxon>
        <taxon>Candidatus Zambryskiibacteriota</taxon>
    </lineage>
</organism>
<proteinExistence type="predicted"/>
<sequence length="76" mass="8719">MNPEDRVLLEHTLKLSEENNKILRGIQSAQKRATIYGFIKLIIIIVPLVAGYLFIQPYLDQALDGYNGVQELLRSY</sequence>
<dbReference type="Proteomes" id="UP000178538">
    <property type="component" value="Unassembled WGS sequence"/>
</dbReference>
<evidence type="ECO:0000313" key="2">
    <source>
        <dbReference type="EMBL" id="OHA89904.1"/>
    </source>
</evidence>
<protein>
    <submittedName>
        <fullName evidence="2">Uncharacterized protein</fullName>
    </submittedName>
</protein>
<feature type="transmembrane region" description="Helical" evidence="1">
    <location>
        <begin position="33"/>
        <end position="55"/>
    </location>
</feature>
<evidence type="ECO:0000256" key="1">
    <source>
        <dbReference type="SAM" id="Phobius"/>
    </source>
</evidence>
<dbReference type="AlphaFoldDB" id="A0A1G2SY28"/>
<gene>
    <name evidence="2" type="ORF">A2832_02090</name>
</gene>
<dbReference type="EMBL" id="MHVG01000023">
    <property type="protein sequence ID" value="OHA89904.1"/>
    <property type="molecule type" value="Genomic_DNA"/>
</dbReference>
<keyword evidence="1" id="KW-0812">Transmembrane</keyword>
<reference evidence="2 3" key="1">
    <citation type="journal article" date="2016" name="Nat. Commun.">
        <title>Thousands of microbial genomes shed light on interconnected biogeochemical processes in an aquifer system.</title>
        <authorList>
            <person name="Anantharaman K."/>
            <person name="Brown C.T."/>
            <person name="Hug L.A."/>
            <person name="Sharon I."/>
            <person name="Castelle C.J."/>
            <person name="Probst A.J."/>
            <person name="Thomas B.C."/>
            <person name="Singh A."/>
            <person name="Wilkins M.J."/>
            <person name="Karaoz U."/>
            <person name="Brodie E.L."/>
            <person name="Williams K.H."/>
            <person name="Hubbard S.S."/>
            <person name="Banfield J.F."/>
        </authorList>
    </citation>
    <scope>NUCLEOTIDE SEQUENCE [LARGE SCALE GENOMIC DNA]</scope>
</reference>
<evidence type="ECO:0000313" key="3">
    <source>
        <dbReference type="Proteomes" id="UP000178538"/>
    </source>
</evidence>